<evidence type="ECO:0008006" key="4">
    <source>
        <dbReference type="Google" id="ProtNLM"/>
    </source>
</evidence>
<feature type="chain" id="PRO_5040315680" description="Secreted protein" evidence="1">
    <location>
        <begin position="16"/>
        <end position="103"/>
    </location>
</feature>
<protein>
    <recommendedName>
        <fullName evidence="4">Secreted protein</fullName>
    </recommendedName>
</protein>
<evidence type="ECO:0000256" key="1">
    <source>
        <dbReference type="SAM" id="SignalP"/>
    </source>
</evidence>
<name>A0A9P6CZ91_9AGAR</name>
<organism evidence="2 3">
    <name type="scientific">Pholiota conissans</name>
    <dbReference type="NCBI Taxonomy" id="109636"/>
    <lineage>
        <taxon>Eukaryota</taxon>
        <taxon>Fungi</taxon>
        <taxon>Dikarya</taxon>
        <taxon>Basidiomycota</taxon>
        <taxon>Agaricomycotina</taxon>
        <taxon>Agaricomycetes</taxon>
        <taxon>Agaricomycetidae</taxon>
        <taxon>Agaricales</taxon>
        <taxon>Agaricineae</taxon>
        <taxon>Strophariaceae</taxon>
        <taxon>Pholiota</taxon>
    </lineage>
</organism>
<keyword evidence="1" id="KW-0732">Signal</keyword>
<proteinExistence type="predicted"/>
<dbReference type="Proteomes" id="UP000807469">
    <property type="component" value="Unassembled WGS sequence"/>
</dbReference>
<evidence type="ECO:0000313" key="3">
    <source>
        <dbReference type="Proteomes" id="UP000807469"/>
    </source>
</evidence>
<keyword evidence="3" id="KW-1185">Reference proteome</keyword>
<dbReference type="EMBL" id="MU155139">
    <property type="protein sequence ID" value="KAF9484957.1"/>
    <property type="molecule type" value="Genomic_DNA"/>
</dbReference>
<feature type="signal peptide" evidence="1">
    <location>
        <begin position="1"/>
        <end position="15"/>
    </location>
</feature>
<gene>
    <name evidence="2" type="ORF">BDN70DRAFT_28131</name>
</gene>
<comment type="caution">
    <text evidence="2">The sequence shown here is derived from an EMBL/GenBank/DDBJ whole genome shotgun (WGS) entry which is preliminary data.</text>
</comment>
<sequence length="103" mass="12199">MFTIFIGLFVMYVSALCTCRLDGVFYIDCWFLFRFYYSRQVSGIPRIQCRKFCWHSPSRFRDPIRHTILSSLRVLFIPTDSHPHSRCAEPLMGMDLLHTSARD</sequence>
<dbReference type="AlphaFoldDB" id="A0A9P6CZ91"/>
<accession>A0A9P6CZ91</accession>
<reference evidence="2" key="1">
    <citation type="submission" date="2020-11" db="EMBL/GenBank/DDBJ databases">
        <authorList>
            <consortium name="DOE Joint Genome Institute"/>
            <person name="Ahrendt S."/>
            <person name="Riley R."/>
            <person name="Andreopoulos W."/>
            <person name="Labutti K."/>
            <person name="Pangilinan J."/>
            <person name="Ruiz-Duenas F.J."/>
            <person name="Barrasa J.M."/>
            <person name="Sanchez-Garcia M."/>
            <person name="Camarero S."/>
            <person name="Miyauchi S."/>
            <person name="Serrano A."/>
            <person name="Linde D."/>
            <person name="Babiker R."/>
            <person name="Drula E."/>
            <person name="Ayuso-Fernandez I."/>
            <person name="Pacheco R."/>
            <person name="Padilla G."/>
            <person name="Ferreira P."/>
            <person name="Barriuso J."/>
            <person name="Kellner H."/>
            <person name="Castanera R."/>
            <person name="Alfaro M."/>
            <person name="Ramirez L."/>
            <person name="Pisabarro A.G."/>
            <person name="Kuo A."/>
            <person name="Tritt A."/>
            <person name="Lipzen A."/>
            <person name="He G."/>
            <person name="Yan M."/>
            <person name="Ng V."/>
            <person name="Cullen D."/>
            <person name="Martin F."/>
            <person name="Rosso M.-N."/>
            <person name="Henrissat B."/>
            <person name="Hibbett D."/>
            <person name="Martinez A.T."/>
            <person name="Grigoriev I.V."/>
        </authorList>
    </citation>
    <scope>NUCLEOTIDE SEQUENCE</scope>
    <source>
        <strain evidence="2">CIRM-BRFM 674</strain>
    </source>
</reference>
<evidence type="ECO:0000313" key="2">
    <source>
        <dbReference type="EMBL" id="KAF9484957.1"/>
    </source>
</evidence>